<evidence type="ECO:0000256" key="1">
    <source>
        <dbReference type="SAM" id="MobiDB-lite"/>
    </source>
</evidence>
<feature type="compositionally biased region" description="Polar residues" evidence="1">
    <location>
        <begin position="15"/>
        <end position="24"/>
    </location>
</feature>
<dbReference type="EMBL" id="CAMAPF010000035">
    <property type="protein sequence ID" value="CAH9080991.1"/>
    <property type="molecule type" value="Genomic_DNA"/>
</dbReference>
<protein>
    <submittedName>
        <fullName evidence="2">Uncharacterized protein</fullName>
    </submittedName>
</protein>
<gene>
    <name evidence="3" type="ORF">CEPIT_LOCUS41688</name>
    <name evidence="2" type="ORF">CEPIT_LOCUS7559</name>
</gene>
<comment type="caution">
    <text evidence="2">The sequence shown here is derived from an EMBL/GenBank/DDBJ whole genome shotgun (WGS) entry which is preliminary data.</text>
</comment>
<reference evidence="2" key="1">
    <citation type="submission" date="2022-07" db="EMBL/GenBank/DDBJ databases">
        <authorList>
            <person name="Macas J."/>
            <person name="Novak P."/>
            <person name="Neumann P."/>
        </authorList>
    </citation>
    <scope>NUCLEOTIDE SEQUENCE</scope>
</reference>
<dbReference type="EMBL" id="CAMAPF010001071">
    <property type="protein sequence ID" value="CAH9144753.1"/>
    <property type="molecule type" value="Genomic_DNA"/>
</dbReference>
<feature type="region of interest" description="Disordered" evidence="1">
    <location>
        <begin position="1"/>
        <end position="39"/>
    </location>
</feature>
<name>A0AAV0CMB8_9ASTE</name>
<proteinExistence type="predicted"/>
<dbReference type="AlphaFoldDB" id="A0AAV0CMB8"/>
<dbReference type="Proteomes" id="UP001152523">
    <property type="component" value="Unassembled WGS sequence"/>
</dbReference>
<organism evidence="2 4">
    <name type="scientific">Cuscuta epithymum</name>
    <dbReference type="NCBI Taxonomy" id="186058"/>
    <lineage>
        <taxon>Eukaryota</taxon>
        <taxon>Viridiplantae</taxon>
        <taxon>Streptophyta</taxon>
        <taxon>Embryophyta</taxon>
        <taxon>Tracheophyta</taxon>
        <taxon>Spermatophyta</taxon>
        <taxon>Magnoliopsida</taxon>
        <taxon>eudicotyledons</taxon>
        <taxon>Gunneridae</taxon>
        <taxon>Pentapetalae</taxon>
        <taxon>asterids</taxon>
        <taxon>lamiids</taxon>
        <taxon>Solanales</taxon>
        <taxon>Convolvulaceae</taxon>
        <taxon>Cuscuteae</taxon>
        <taxon>Cuscuta</taxon>
        <taxon>Cuscuta subgen. Cuscuta</taxon>
    </lineage>
</organism>
<sequence length="115" mass="13045">MGETILTPNGPIASTICQPKTKTPSSLLSHSLHSSKHQERRKKALQIQSSIANLELKLQQEKGRSLGEEKGKKKVVIKERVKGDLRAFTRFKESPELSPEFVKVHRSWPEFNREG</sequence>
<evidence type="ECO:0000313" key="3">
    <source>
        <dbReference type="EMBL" id="CAH9144753.1"/>
    </source>
</evidence>
<keyword evidence="4" id="KW-1185">Reference proteome</keyword>
<evidence type="ECO:0000313" key="4">
    <source>
        <dbReference type="Proteomes" id="UP001152523"/>
    </source>
</evidence>
<accession>A0AAV0CMB8</accession>
<evidence type="ECO:0000313" key="2">
    <source>
        <dbReference type="EMBL" id="CAH9080991.1"/>
    </source>
</evidence>